<reference evidence="5 6" key="1">
    <citation type="journal article" date="2018" name="Nat. Ecol. Evol.">
        <title>Shark genomes provide insights into elasmobranch evolution and the origin of vertebrates.</title>
        <authorList>
            <person name="Hara Y"/>
            <person name="Yamaguchi K"/>
            <person name="Onimaru K"/>
            <person name="Kadota M"/>
            <person name="Koyanagi M"/>
            <person name="Keeley SD"/>
            <person name="Tatsumi K"/>
            <person name="Tanaka K"/>
            <person name="Motone F"/>
            <person name="Kageyama Y"/>
            <person name="Nozu R"/>
            <person name="Adachi N"/>
            <person name="Nishimura O"/>
            <person name="Nakagawa R"/>
            <person name="Tanegashima C"/>
            <person name="Kiyatake I"/>
            <person name="Matsumoto R"/>
            <person name="Murakumo K"/>
            <person name="Nishida K"/>
            <person name="Terakita A"/>
            <person name="Kuratani S"/>
            <person name="Sato K"/>
            <person name="Hyodo S Kuraku.S."/>
        </authorList>
    </citation>
    <scope>NUCLEOTIDE SEQUENCE [LARGE SCALE GENOMIC DNA]</scope>
</reference>
<dbReference type="PRINTS" id="PR00632">
    <property type="entry name" value="SONICHHOG"/>
</dbReference>
<dbReference type="InterPro" id="IPR001657">
    <property type="entry name" value="Hedgehog"/>
</dbReference>
<feature type="domain" description="Hint" evidence="4">
    <location>
        <begin position="23"/>
        <end position="130"/>
    </location>
</feature>
<evidence type="ECO:0000256" key="1">
    <source>
        <dbReference type="ARBA" id="ARBA00022473"/>
    </source>
</evidence>
<dbReference type="Gene3D" id="2.170.16.10">
    <property type="entry name" value="Hedgehog/Intein (Hint) domain"/>
    <property type="match status" value="1"/>
</dbReference>
<dbReference type="InterPro" id="IPR003586">
    <property type="entry name" value="Hint_dom_C"/>
</dbReference>
<dbReference type="GO" id="GO:0010468">
    <property type="term" value="P:regulation of gene expression"/>
    <property type="evidence" value="ECO:0007669"/>
    <property type="project" value="TreeGrafter"/>
</dbReference>
<keyword evidence="2" id="KW-0732">Signal</keyword>
<protein>
    <recommendedName>
        <fullName evidence="7">Hint domain-containing protein</fullName>
    </recommendedName>
</protein>
<dbReference type="Proteomes" id="UP000288216">
    <property type="component" value="Unassembled WGS sequence"/>
</dbReference>
<dbReference type="InterPro" id="IPR001767">
    <property type="entry name" value="Hedgehog_Hint"/>
</dbReference>
<evidence type="ECO:0000313" key="5">
    <source>
        <dbReference type="EMBL" id="GCB62316.1"/>
    </source>
</evidence>
<dbReference type="InterPro" id="IPR050387">
    <property type="entry name" value="Hedgehog_Signaling"/>
</dbReference>
<dbReference type="GO" id="GO:0007267">
    <property type="term" value="P:cell-cell signaling"/>
    <property type="evidence" value="ECO:0007669"/>
    <property type="project" value="InterPro"/>
</dbReference>
<accession>A0A401NN63</accession>
<evidence type="ECO:0000259" key="4">
    <source>
        <dbReference type="SMART" id="SM00306"/>
    </source>
</evidence>
<dbReference type="AlphaFoldDB" id="A0A401NN63"/>
<dbReference type="OrthoDB" id="5212at2759"/>
<dbReference type="InterPro" id="IPR003587">
    <property type="entry name" value="Hint_dom_N"/>
</dbReference>
<dbReference type="GO" id="GO:0001708">
    <property type="term" value="P:cell fate specification"/>
    <property type="evidence" value="ECO:0007669"/>
    <property type="project" value="TreeGrafter"/>
</dbReference>
<evidence type="ECO:0000313" key="6">
    <source>
        <dbReference type="Proteomes" id="UP000288216"/>
    </source>
</evidence>
<sequence length="237" mass="26250">MSHTPTCTLMACTDDNSLATKTGGCFPSKAMVTLENGHTRAVSELNPGDRVLTVDAAGKVVPSQVLLFLDKEEELRISFTVLETEDPQQRVELTAAHLIFVSDNNTDRMENFRPMFASRVRTGQFILVREVGSGQLRSSKIKAIYAAEDIGVYAPLTSHGTLLVNNVLASCYAVIEKHHWAHLAFAPLRLFHSLTSLLPAFHSGHGNATQENGIHWYSRCLYSLGKKVLDREKFHSL</sequence>
<dbReference type="SMART" id="SM00306">
    <property type="entry name" value="HintN"/>
    <property type="match status" value="1"/>
</dbReference>
<evidence type="ECO:0000256" key="2">
    <source>
        <dbReference type="ARBA" id="ARBA00022729"/>
    </source>
</evidence>
<evidence type="ECO:0008006" key="7">
    <source>
        <dbReference type="Google" id="ProtNLM"/>
    </source>
</evidence>
<dbReference type="PANTHER" id="PTHR11889">
    <property type="entry name" value="HEDGEHOG"/>
    <property type="match status" value="1"/>
</dbReference>
<name>A0A401NN63_SCYTO</name>
<dbReference type="InterPro" id="IPR036844">
    <property type="entry name" value="Hint_dom_sf"/>
</dbReference>
<gene>
    <name evidence="5" type="ORF">scyTo_0007206</name>
</gene>
<dbReference type="GO" id="GO:0016540">
    <property type="term" value="P:protein autoprocessing"/>
    <property type="evidence" value="ECO:0007669"/>
    <property type="project" value="InterPro"/>
</dbReference>
<dbReference type="PANTHER" id="PTHR11889:SF56">
    <property type="entry name" value="DESERT HEDGEHOG PROTEIN"/>
    <property type="match status" value="1"/>
</dbReference>
<dbReference type="SMART" id="SM00305">
    <property type="entry name" value="HintC"/>
    <property type="match status" value="1"/>
</dbReference>
<dbReference type="EMBL" id="BFAA01002567">
    <property type="protein sequence ID" value="GCB62316.1"/>
    <property type="molecule type" value="Genomic_DNA"/>
</dbReference>
<dbReference type="OMA" id="THWYVEI"/>
<feature type="domain" description="Hint" evidence="3">
    <location>
        <begin position="133"/>
        <end position="177"/>
    </location>
</feature>
<dbReference type="GO" id="GO:0007224">
    <property type="term" value="P:smoothened signaling pathway"/>
    <property type="evidence" value="ECO:0007669"/>
    <property type="project" value="TreeGrafter"/>
</dbReference>
<dbReference type="STRING" id="75743.A0A401NN63"/>
<proteinExistence type="predicted"/>
<dbReference type="SUPFAM" id="SSF51294">
    <property type="entry name" value="Hedgehog/intein (Hint) domain"/>
    <property type="match status" value="1"/>
</dbReference>
<dbReference type="FunFam" id="2.170.16.10:FF:000001">
    <property type="entry name" value="Indian hedgehog"/>
    <property type="match status" value="1"/>
</dbReference>
<keyword evidence="6" id="KW-1185">Reference proteome</keyword>
<dbReference type="Pfam" id="PF01079">
    <property type="entry name" value="Hint"/>
    <property type="match status" value="1"/>
</dbReference>
<dbReference type="GO" id="GO:0005509">
    <property type="term" value="F:calcium ion binding"/>
    <property type="evidence" value="ECO:0007669"/>
    <property type="project" value="TreeGrafter"/>
</dbReference>
<dbReference type="GO" id="GO:0005615">
    <property type="term" value="C:extracellular space"/>
    <property type="evidence" value="ECO:0007669"/>
    <property type="project" value="TreeGrafter"/>
</dbReference>
<organism evidence="5 6">
    <name type="scientific">Scyliorhinus torazame</name>
    <name type="common">Cloudy catshark</name>
    <name type="synonym">Catulus torazame</name>
    <dbReference type="NCBI Taxonomy" id="75743"/>
    <lineage>
        <taxon>Eukaryota</taxon>
        <taxon>Metazoa</taxon>
        <taxon>Chordata</taxon>
        <taxon>Craniata</taxon>
        <taxon>Vertebrata</taxon>
        <taxon>Chondrichthyes</taxon>
        <taxon>Elasmobranchii</taxon>
        <taxon>Galeomorphii</taxon>
        <taxon>Galeoidea</taxon>
        <taxon>Carcharhiniformes</taxon>
        <taxon>Scyliorhinidae</taxon>
        <taxon>Scyliorhinus</taxon>
    </lineage>
</organism>
<keyword evidence="1" id="KW-0217">Developmental protein</keyword>
<dbReference type="GO" id="GO:0005113">
    <property type="term" value="F:patched binding"/>
    <property type="evidence" value="ECO:0007669"/>
    <property type="project" value="TreeGrafter"/>
</dbReference>
<dbReference type="CDD" id="cd00081">
    <property type="entry name" value="Hint"/>
    <property type="match status" value="1"/>
</dbReference>
<comment type="caution">
    <text evidence="5">The sequence shown here is derived from an EMBL/GenBank/DDBJ whole genome shotgun (WGS) entry which is preliminary data.</text>
</comment>
<evidence type="ECO:0000259" key="3">
    <source>
        <dbReference type="SMART" id="SM00305"/>
    </source>
</evidence>